<dbReference type="OrthoDB" id="9785687at2"/>
<dbReference type="GO" id="GO:0006310">
    <property type="term" value="P:DNA recombination"/>
    <property type="evidence" value="ECO:0007669"/>
    <property type="project" value="UniProtKB-KW"/>
</dbReference>
<dbReference type="InterPro" id="IPR011010">
    <property type="entry name" value="DNA_brk_join_enz"/>
</dbReference>
<dbReference type="HOGENOM" id="CLU_027562_17_6_9"/>
<dbReference type="PATRIC" id="fig|86416.3.peg.3399"/>
<dbReference type="Gene3D" id="1.10.150.130">
    <property type="match status" value="1"/>
</dbReference>
<dbReference type="PROSITE" id="PS51900">
    <property type="entry name" value="CB"/>
    <property type="match status" value="1"/>
</dbReference>
<dbReference type="PANTHER" id="PTHR30349">
    <property type="entry name" value="PHAGE INTEGRASE-RELATED"/>
    <property type="match status" value="1"/>
</dbReference>
<dbReference type="GO" id="GO:0003677">
    <property type="term" value="F:DNA binding"/>
    <property type="evidence" value="ECO:0007669"/>
    <property type="project" value="UniProtKB-UniRule"/>
</dbReference>
<dbReference type="KEGG" id="cpas:Clopa_3405"/>
<accession>R4KF14</accession>
<evidence type="ECO:0000259" key="5">
    <source>
        <dbReference type="PROSITE" id="PS51898"/>
    </source>
</evidence>
<evidence type="ECO:0000313" key="8">
    <source>
        <dbReference type="Proteomes" id="UP000013523"/>
    </source>
</evidence>
<dbReference type="Proteomes" id="UP000013523">
    <property type="component" value="Chromosome"/>
</dbReference>
<evidence type="ECO:0000313" key="7">
    <source>
        <dbReference type="EMBL" id="AGK98200.1"/>
    </source>
</evidence>
<dbReference type="Gene3D" id="1.10.443.10">
    <property type="entry name" value="Intergrase catalytic core"/>
    <property type="match status" value="1"/>
</dbReference>
<reference evidence="7 8" key="1">
    <citation type="submission" date="2012-01" db="EMBL/GenBank/DDBJ databases">
        <title>Complete sequence of chromosome of Clostridium pasteurianum BC1.</title>
        <authorList>
            <consortium name="US DOE Joint Genome Institute"/>
            <person name="Lucas S."/>
            <person name="Han J."/>
            <person name="Lapidus A."/>
            <person name="Cheng J.-F."/>
            <person name="Goodwin L."/>
            <person name="Pitluck S."/>
            <person name="Peters L."/>
            <person name="Mikhailova N."/>
            <person name="Teshima H."/>
            <person name="Detter J.C."/>
            <person name="Han C."/>
            <person name="Tapia R."/>
            <person name="Land M."/>
            <person name="Hauser L."/>
            <person name="Kyrpides N."/>
            <person name="Ivanova N."/>
            <person name="Pagani I."/>
            <person name="Dunn J."/>
            <person name="Taghavi S."/>
            <person name="Francis A."/>
            <person name="van der Lelie D."/>
            <person name="Woyke T."/>
        </authorList>
    </citation>
    <scope>NUCLEOTIDE SEQUENCE [LARGE SCALE GENOMIC DNA]</scope>
    <source>
        <strain evidence="7 8">BC1</strain>
    </source>
</reference>
<dbReference type="InterPro" id="IPR013762">
    <property type="entry name" value="Integrase-like_cat_sf"/>
</dbReference>
<comment type="similarity">
    <text evidence="1">Belongs to the 'phage' integrase family.</text>
</comment>
<dbReference type="Pfam" id="PF00589">
    <property type="entry name" value="Phage_integrase"/>
    <property type="match status" value="1"/>
</dbReference>
<keyword evidence="3" id="KW-0233">DNA recombination</keyword>
<dbReference type="AlphaFoldDB" id="R4KF14"/>
<dbReference type="CDD" id="cd01189">
    <property type="entry name" value="INT_ICEBs1_C_like"/>
    <property type="match status" value="1"/>
</dbReference>
<dbReference type="Pfam" id="PF14657">
    <property type="entry name" value="Arm-DNA-bind_4"/>
    <property type="match status" value="1"/>
</dbReference>
<name>R4KF14_CLOPA</name>
<feature type="domain" description="Tyr recombinase" evidence="5">
    <location>
        <begin position="174"/>
        <end position="356"/>
    </location>
</feature>
<dbReference type="eggNOG" id="COG0582">
    <property type="taxonomic scope" value="Bacteria"/>
</dbReference>
<dbReference type="SUPFAM" id="SSF56349">
    <property type="entry name" value="DNA breaking-rejoining enzymes"/>
    <property type="match status" value="1"/>
</dbReference>
<dbReference type="PROSITE" id="PS51898">
    <property type="entry name" value="TYR_RECOMBINASE"/>
    <property type="match status" value="1"/>
</dbReference>
<evidence type="ECO:0000259" key="6">
    <source>
        <dbReference type="PROSITE" id="PS51900"/>
    </source>
</evidence>
<feature type="domain" description="Core-binding (CB)" evidence="6">
    <location>
        <begin position="71"/>
        <end position="151"/>
    </location>
</feature>
<dbReference type="RefSeq" id="WP_015616485.1">
    <property type="nucleotide sequence ID" value="NC_021182.1"/>
</dbReference>
<evidence type="ECO:0000256" key="1">
    <source>
        <dbReference type="ARBA" id="ARBA00008857"/>
    </source>
</evidence>
<evidence type="ECO:0000256" key="4">
    <source>
        <dbReference type="PROSITE-ProRule" id="PRU01248"/>
    </source>
</evidence>
<dbReference type="InterPro" id="IPR010998">
    <property type="entry name" value="Integrase_recombinase_N"/>
</dbReference>
<protein>
    <submittedName>
        <fullName evidence="7">Site-specific recombinase XerD</fullName>
    </submittedName>
</protein>
<dbReference type="GO" id="GO:0015074">
    <property type="term" value="P:DNA integration"/>
    <property type="evidence" value="ECO:0007669"/>
    <property type="project" value="InterPro"/>
</dbReference>
<dbReference type="InterPro" id="IPR002104">
    <property type="entry name" value="Integrase_catalytic"/>
</dbReference>
<sequence>MQYNITYRKKDNGWQYIISYKDNLGKWKQKSKQGFPLNKEGKQAAKDAALVTVDELKLKSCIVEHNECDKMSFKEFGEKFIKHETLYKTANTISSHYSSLKKFSSLYDLSLPEITNLDVQNCIDLLVNKKLKASTIKWHLSNIKLIFAYAKEKYKLIQENPASNIDIPVDENTSEKTALTITQLEDLLKKIQYKPFFLMSLLAAKCGLRIGEIVGLRWSDIDEPRSILQVSLQWKKIDSNKYGLGKLKTNNSKREVPIPVVVMDELMKFKKENPINFDNRIFKNKSLVGISSDLSRNYKKAGYSITVHELRHTYATMLISHGVDFKTAAKLLGHDIKQTMNTYSHVTSDMIENASKKINTIF</sequence>
<dbReference type="PANTHER" id="PTHR30349:SF64">
    <property type="entry name" value="PROPHAGE INTEGRASE INTD-RELATED"/>
    <property type="match status" value="1"/>
</dbReference>
<evidence type="ECO:0000256" key="3">
    <source>
        <dbReference type="ARBA" id="ARBA00023172"/>
    </source>
</evidence>
<dbReference type="STRING" id="86416.Clopa_3405"/>
<evidence type="ECO:0000256" key="2">
    <source>
        <dbReference type="ARBA" id="ARBA00023125"/>
    </source>
</evidence>
<keyword evidence="2 4" id="KW-0238">DNA-binding</keyword>
<dbReference type="InterPro" id="IPR028259">
    <property type="entry name" value="AP2-like_int_N"/>
</dbReference>
<dbReference type="InterPro" id="IPR050090">
    <property type="entry name" value="Tyrosine_recombinase_XerCD"/>
</dbReference>
<dbReference type="InterPro" id="IPR044068">
    <property type="entry name" value="CB"/>
</dbReference>
<dbReference type="EMBL" id="CP003261">
    <property type="protein sequence ID" value="AGK98200.1"/>
    <property type="molecule type" value="Genomic_DNA"/>
</dbReference>
<proteinExistence type="inferred from homology"/>
<organism evidence="7 8">
    <name type="scientific">Clostridium pasteurianum BC1</name>
    <dbReference type="NCBI Taxonomy" id="86416"/>
    <lineage>
        <taxon>Bacteria</taxon>
        <taxon>Bacillati</taxon>
        <taxon>Bacillota</taxon>
        <taxon>Clostridia</taxon>
        <taxon>Eubacteriales</taxon>
        <taxon>Clostridiaceae</taxon>
        <taxon>Clostridium</taxon>
    </lineage>
</organism>
<gene>
    <name evidence="7" type="ORF">Clopa_3405</name>
</gene>
<keyword evidence="8" id="KW-1185">Reference proteome</keyword>